<dbReference type="Gene3D" id="3.40.50.2000">
    <property type="entry name" value="Glycogen Phosphorylase B"/>
    <property type="match status" value="1"/>
</dbReference>
<reference evidence="1 2" key="1">
    <citation type="journal article" date="2023" name="Environ Microbiome">
        <title>A coral-associated actinobacterium mitigates coral bleaching under heat stress.</title>
        <authorList>
            <person name="Li J."/>
            <person name="Zou Y."/>
            <person name="Li Q."/>
            <person name="Zhang J."/>
            <person name="Bourne D.G."/>
            <person name="Lyu Y."/>
            <person name="Liu C."/>
            <person name="Zhang S."/>
        </authorList>
    </citation>
    <scope>NUCLEOTIDE SEQUENCE [LARGE SCALE GENOMIC DNA]</scope>
    <source>
        <strain evidence="1 2">SCSIO 13291</strain>
    </source>
</reference>
<dbReference type="EC" id="2.4.-.-" evidence="1"/>
<dbReference type="Pfam" id="PF13692">
    <property type="entry name" value="Glyco_trans_1_4"/>
    <property type="match status" value="1"/>
</dbReference>
<accession>A0ABZ3C682</accession>
<organism evidence="1 2">
    <name type="scientific">Propioniciclava soli</name>
    <dbReference type="NCBI Taxonomy" id="2775081"/>
    <lineage>
        <taxon>Bacteria</taxon>
        <taxon>Bacillati</taxon>
        <taxon>Actinomycetota</taxon>
        <taxon>Actinomycetes</taxon>
        <taxon>Propionibacteriales</taxon>
        <taxon>Propionibacteriaceae</taxon>
        <taxon>Propioniciclava</taxon>
    </lineage>
</organism>
<keyword evidence="1" id="KW-0808">Transferase</keyword>
<keyword evidence="1" id="KW-0328">Glycosyltransferase</keyword>
<protein>
    <submittedName>
        <fullName evidence="1">Glycosyltransferase</fullName>
        <ecNumber evidence="1">2.4.-.-</ecNumber>
    </submittedName>
</protein>
<dbReference type="SUPFAM" id="SSF53756">
    <property type="entry name" value="UDP-Glycosyltransferase/glycogen phosphorylase"/>
    <property type="match status" value="1"/>
</dbReference>
<name>A0ABZ3C682_9ACTN</name>
<dbReference type="PANTHER" id="PTHR12526">
    <property type="entry name" value="GLYCOSYLTRANSFERASE"/>
    <property type="match status" value="1"/>
</dbReference>
<evidence type="ECO:0000313" key="2">
    <source>
        <dbReference type="Proteomes" id="UP001434337"/>
    </source>
</evidence>
<sequence>MADRPRDRKPIASTMVSEAPRWNQVVHSDGLVEGKGGLADLASLWRGTRGYDTVILLGSVPLAKRYRDLVLAALLRWRRPRPRVILTDCTWAEGSATLARRWPLLAPLLPALHRSLVRALDGPHVTYAVLSRAEAQEFPRRWRVDPERVVFTPFPSTVDPDTPRRYGDHAFAGGNSQRRHDLLEEALGDAPFTTVVASRWEPRRPSPSLRCGPVPHEEFVRLLAEARVVVVPLDDADGRSAGQQTYLNAMLLEKPVVVTDSIGVRDYIEDGVTGVVVDADPDALRAAVADAMDPARAEHYRALGQRAREAVLARFTREHYFDEHLLGLAGFPTE</sequence>
<gene>
    <name evidence="1" type="ORF">PCC79_14410</name>
</gene>
<keyword evidence="2" id="KW-1185">Reference proteome</keyword>
<evidence type="ECO:0000313" key="1">
    <source>
        <dbReference type="EMBL" id="WZW98070.1"/>
    </source>
</evidence>
<dbReference type="Proteomes" id="UP001434337">
    <property type="component" value="Chromosome"/>
</dbReference>
<dbReference type="RefSeq" id="WP_232549818.1">
    <property type="nucleotide sequence ID" value="NZ_CP115965.1"/>
</dbReference>
<proteinExistence type="predicted"/>
<dbReference type="GO" id="GO:0016757">
    <property type="term" value="F:glycosyltransferase activity"/>
    <property type="evidence" value="ECO:0007669"/>
    <property type="project" value="UniProtKB-KW"/>
</dbReference>
<dbReference type="EMBL" id="CP115965">
    <property type="protein sequence ID" value="WZW98070.1"/>
    <property type="molecule type" value="Genomic_DNA"/>
</dbReference>